<dbReference type="GeneID" id="44968773"/>
<dbReference type="Pfam" id="PF12895">
    <property type="entry name" value="ANAPC3"/>
    <property type="match status" value="2"/>
</dbReference>
<dbReference type="InterPro" id="IPR011990">
    <property type="entry name" value="TPR-like_helical_dom_sf"/>
</dbReference>
<protein>
    <submittedName>
        <fullName evidence="2">TPR domain-containing protein</fullName>
    </submittedName>
</protein>
<feature type="repeat" description="TPR" evidence="1">
    <location>
        <begin position="306"/>
        <end position="339"/>
    </location>
</feature>
<dbReference type="PANTHER" id="PTHR12558:SF13">
    <property type="entry name" value="CELL DIVISION CYCLE PROTEIN 27 HOMOLOG"/>
    <property type="match status" value="1"/>
</dbReference>
<dbReference type="InterPro" id="IPR019734">
    <property type="entry name" value="TPR_rpt"/>
</dbReference>
<reference evidence="2 3" key="1">
    <citation type="journal article" date="2011" name="BMC Genomics">
        <title>Complete genome sequence of Brachyspira intermedia reveals unique genomic features in Brachyspira species and phage-mediated horizontal gene transfer.</title>
        <authorList>
            <person name="Hafstrom T."/>
            <person name="Jansson D.S."/>
            <person name="Segerman B."/>
        </authorList>
    </citation>
    <scope>NUCLEOTIDE SEQUENCE [LARGE SCALE GENOMIC DNA]</scope>
    <source>
        <strain evidence="3">ATCC 51140 / PWS/A</strain>
    </source>
</reference>
<dbReference type="HOGENOM" id="CLU_464373_0_0_12"/>
<dbReference type="SUPFAM" id="SSF48452">
    <property type="entry name" value="TPR-like"/>
    <property type="match status" value="1"/>
</dbReference>
<feature type="repeat" description="TPR" evidence="1">
    <location>
        <begin position="179"/>
        <end position="212"/>
    </location>
</feature>
<sequence>MENINKYLHEVDEHIKNKNYSEAFSLCNDILLINPNNIEAMFKAGYCCYRLKKYDISMMHFIKASSLEKFSTNKAIYKYYIGRCYYSLRVYKEALEYFKDAYNLDNNNKYYTLWLGITYSKIAVNNNNYNTALMYLSMSLGSEDYLVYGYIGYCHIQLKNYDKAIMYLNKSVNLKNNDYLSRYYLGNTYFIMQIYDKALEHLSESVKLKDDDFDNWFALGLLYKVIYENDLSDECFEKARNIALDSNDIDEELDCFIKLTDSQNDEYLNYLYLGICYAKLESYKNAVYYLLESIAINEKYNNENNYLAYYWIGYINYIDSEYEDAVKYFEKSLNLNDDDDENYLVLLWLGDCYFRLGNYKKALFNLKKSIEIKDDEAEAYKLISELYLKVGKKEKYNNYISKYKKLIKNANLYDNNTSKKHNDSKNISAVFEYNEDYNYSDNIYEKEEIVNNDEEMHSKKSDIYHFINILFQNIEENDLYNLYSSNTEKKSYIDFNDFNIDNYLSYRNIVNNAVKDNFDNTAKITTIKNIITNFDIKNGVINDSEIEHSKKVIDDIEELFNYTSECILNTMHYYYRKKDIELYLILMNIIENNL</sequence>
<feature type="repeat" description="TPR" evidence="1">
    <location>
        <begin position="343"/>
        <end position="376"/>
    </location>
</feature>
<dbReference type="OrthoDB" id="304593at2"/>
<feature type="repeat" description="TPR" evidence="1">
    <location>
        <begin position="75"/>
        <end position="108"/>
    </location>
</feature>
<dbReference type="EMBL" id="CP002874">
    <property type="protein sequence ID" value="AEM20848.1"/>
    <property type="molecule type" value="Genomic_DNA"/>
</dbReference>
<dbReference type="PATRIC" id="fig|1045858.4.peg.213"/>
<dbReference type="PROSITE" id="PS50005">
    <property type="entry name" value="TPR"/>
    <property type="match status" value="5"/>
</dbReference>
<keyword evidence="3" id="KW-1185">Reference proteome</keyword>
<dbReference type="AlphaFoldDB" id="G0EQE3"/>
<dbReference type="Gene3D" id="1.25.40.10">
    <property type="entry name" value="Tetratricopeptide repeat domain"/>
    <property type="match status" value="3"/>
</dbReference>
<dbReference type="PANTHER" id="PTHR12558">
    <property type="entry name" value="CELL DIVISION CYCLE 16,23,27"/>
    <property type="match status" value="1"/>
</dbReference>
<dbReference type="RefSeq" id="WP_014486701.1">
    <property type="nucleotide sequence ID" value="NC_017243.1"/>
</dbReference>
<evidence type="ECO:0000313" key="3">
    <source>
        <dbReference type="Proteomes" id="UP000008522"/>
    </source>
</evidence>
<evidence type="ECO:0000313" key="2">
    <source>
        <dbReference type="EMBL" id="AEM20848.1"/>
    </source>
</evidence>
<keyword evidence="1" id="KW-0802">TPR repeat</keyword>
<organism evidence="2 3">
    <name type="scientific">Brachyspira intermedia (strain ATCC 51140 / PWS/A)</name>
    <name type="common">Serpulina intermedia</name>
    <dbReference type="NCBI Taxonomy" id="1045858"/>
    <lineage>
        <taxon>Bacteria</taxon>
        <taxon>Pseudomonadati</taxon>
        <taxon>Spirochaetota</taxon>
        <taxon>Spirochaetia</taxon>
        <taxon>Brachyspirales</taxon>
        <taxon>Brachyspiraceae</taxon>
        <taxon>Brachyspira</taxon>
    </lineage>
</organism>
<gene>
    <name evidence="2" type="ordered locus">Bint_0214</name>
</gene>
<accession>G0EQE3</accession>
<dbReference type="eggNOG" id="COG0457">
    <property type="taxonomic scope" value="Bacteria"/>
</dbReference>
<dbReference type="KEGG" id="bip:Bint_0214"/>
<proteinExistence type="predicted"/>
<dbReference type="SMART" id="SM00028">
    <property type="entry name" value="TPR"/>
    <property type="match status" value="8"/>
</dbReference>
<name>G0EQE3_BRAIP</name>
<feature type="repeat" description="TPR" evidence="1">
    <location>
        <begin position="145"/>
        <end position="178"/>
    </location>
</feature>
<evidence type="ECO:0000256" key="1">
    <source>
        <dbReference type="PROSITE-ProRule" id="PRU00339"/>
    </source>
</evidence>
<dbReference type="Proteomes" id="UP000008522">
    <property type="component" value="Chromosome"/>
</dbReference>